<evidence type="ECO:0000259" key="3">
    <source>
        <dbReference type="PROSITE" id="PS50181"/>
    </source>
</evidence>
<feature type="transmembrane region" description="Helical" evidence="2">
    <location>
        <begin position="60"/>
        <end position="82"/>
    </location>
</feature>
<dbReference type="Proteomes" id="UP001201812">
    <property type="component" value="Unassembled WGS sequence"/>
</dbReference>
<feature type="region of interest" description="Disordered" evidence="1">
    <location>
        <begin position="1"/>
        <end position="22"/>
    </location>
</feature>
<evidence type="ECO:0000313" key="5">
    <source>
        <dbReference type="Proteomes" id="UP001201812"/>
    </source>
</evidence>
<keyword evidence="2" id="KW-1133">Transmembrane helix</keyword>
<name>A0AAD4MFG6_9BILA</name>
<proteinExistence type="predicted"/>
<dbReference type="PROSITE" id="PS50181">
    <property type="entry name" value="FBOX"/>
    <property type="match status" value="1"/>
</dbReference>
<evidence type="ECO:0000256" key="2">
    <source>
        <dbReference type="SAM" id="Phobius"/>
    </source>
</evidence>
<protein>
    <recommendedName>
        <fullName evidence="3">F-box domain-containing protein</fullName>
    </recommendedName>
</protein>
<dbReference type="AlphaFoldDB" id="A0AAD4MFG6"/>
<evidence type="ECO:0000313" key="4">
    <source>
        <dbReference type="EMBL" id="KAI1692874.1"/>
    </source>
</evidence>
<organism evidence="4 5">
    <name type="scientific">Ditylenchus destructor</name>
    <dbReference type="NCBI Taxonomy" id="166010"/>
    <lineage>
        <taxon>Eukaryota</taxon>
        <taxon>Metazoa</taxon>
        <taxon>Ecdysozoa</taxon>
        <taxon>Nematoda</taxon>
        <taxon>Chromadorea</taxon>
        <taxon>Rhabditida</taxon>
        <taxon>Tylenchina</taxon>
        <taxon>Tylenchomorpha</taxon>
        <taxon>Sphaerularioidea</taxon>
        <taxon>Anguinidae</taxon>
        <taxon>Anguininae</taxon>
        <taxon>Ditylenchus</taxon>
    </lineage>
</organism>
<feature type="compositionally biased region" description="Basic and acidic residues" evidence="1">
    <location>
        <begin position="1"/>
        <end position="20"/>
    </location>
</feature>
<comment type="caution">
    <text evidence="4">The sequence shown here is derived from an EMBL/GenBank/DDBJ whole genome shotgun (WGS) entry which is preliminary data.</text>
</comment>
<sequence>MTSIKPSHDRRIPATNDRIKQKPKAKSTIDRWAHYYIVVCVSSSVFILVFIVCLVGDRTVPWWCAFVACAPLITWIAIWFTYARYLPALDTMSSLPSNVLQGVLAYLQRIELCRLNGINRKFRGNIDACFPTAPYLAVKHFRYNRNAIEWYSNEAIRGKITTRQTDKIMRSLFRTPYVRILRYQTTYAMDDYSLAVRRIADYIVMPTISRRVVGISAKIPYEVIDEAFQYVAQKHAAQPVSHSVTILFRDKKILLTIKNGRLGLGLL</sequence>
<accession>A0AAD4MFG6</accession>
<keyword evidence="2" id="KW-0812">Transmembrane</keyword>
<keyword evidence="2" id="KW-0472">Membrane</keyword>
<keyword evidence="5" id="KW-1185">Reference proteome</keyword>
<feature type="domain" description="F-box" evidence="3">
    <location>
        <begin position="89"/>
        <end position="138"/>
    </location>
</feature>
<evidence type="ECO:0000256" key="1">
    <source>
        <dbReference type="SAM" id="MobiDB-lite"/>
    </source>
</evidence>
<dbReference type="InterPro" id="IPR001810">
    <property type="entry name" value="F-box_dom"/>
</dbReference>
<reference evidence="4" key="1">
    <citation type="submission" date="2022-01" db="EMBL/GenBank/DDBJ databases">
        <title>Genome Sequence Resource for Two Populations of Ditylenchus destructor, the Migratory Endoparasitic Phytonematode.</title>
        <authorList>
            <person name="Zhang H."/>
            <person name="Lin R."/>
            <person name="Xie B."/>
        </authorList>
    </citation>
    <scope>NUCLEOTIDE SEQUENCE</scope>
    <source>
        <strain evidence="4">BazhouSP</strain>
    </source>
</reference>
<dbReference type="EMBL" id="JAKKPZ010000704">
    <property type="protein sequence ID" value="KAI1692874.1"/>
    <property type="molecule type" value="Genomic_DNA"/>
</dbReference>
<feature type="transmembrane region" description="Helical" evidence="2">
    <location>
        <begin position="32"/>
        <end position="54"/>
    </location>
</feature>
<gene>
    <name evidence="4" type="ORF">DdX_20993</name>
</gene>